<feature type="region of interest" description="Disordered" evidence="1">
    <location>
        <begin position="351"/>
        <end position="443"/>
    </location>
</feature>
<feature type="compositionally biased region" description="Polar residues" evidence="1">
    <location>
        <begin position="586"/>
        <end position="617"/>
    </location>
</feature>
<comment type="caution">
    <text evidence="2">The sequence shown here is derived from an EMBL/GenBank/DDBJ whole genome shotgun (WGS) entry which is preliminary data.</text>
</comment>
<name>A0A8I2Z2J3_VERLO</name>
<feature type="region of interest" description="Disordered" evidence="1">
    <location>
        <begin position="174"/>
        <end position="212"/>
    </location>
</feature>
<feature type="region of interest" description="Disordered" evidence="1">
    <location>
        <begin position="470"/>
        <end position="663"/>
    </location>
</feature>
<feature type="compositionally biased region" description="Low complexity" evidence="1">
    <location>
        <begin position="694"/>
        <end position="716"/>
    </location>
</feature>
<evidence type="ECO:0000313" key="3">
    <source>
        <dbReference type="Proteomes" id="UP000689129"/>
    </source>
</evidence>
<feature type="compositionally biased region" description="Basic and acidic residues" evidence="1">
    <location>
        <begin position="470"/>
        <end position="485"/>
    </location>
</feature>
<protein>
    <submittedName>
        <fullName evidence="2">Uncharacterized protein</fullName>
    </submittedName>
</protein>
<feature type="compositionally biased region" description="Basic and acidic residues" evidence="1">
    <location>
        <begin position="527"/>
        <end position="554"/>
    </location>
</feature>
<feature type="compositionally biased region" description="Basic and acidic residues" evidence="1">
    <location>
        <begin position="186"/>
        <end position="199"/>
    </location>
</feature>
<accession>A0A8I2Z2J3</accession>
<feature type="region of interest" description="Disordered" evidence="1">
    <location>
        <begin position="133"/>
        <end position="153"/>
    </location>
</feature>
<feature type="region of interest" description="Disordered" evidence="1">
    <location>
        <begin position="80"/>
        <end position="121"/>
    </location>
</feature>
<feature type="compositionally biased region" description="Polar residues" evidence="1">
    <location>
        <begin position="371"/>
        <end position="380"/>
    </location>
</feature>
<feature type="compositionally biased region" description="Basic and acidic residues" evidence="1">
    <location>
        <begin position="732"/>
        <end position="747"/>
    </location>
</feature>
<reference evidence="2" key="1">
    <citation type="journal article" date="2021" name="Mol. Plant Pathol.">
        <title>A 20-kb lineage-specific genomic region tames virulence in pathogenic amphidiploid Verticillium longisporum.</title>
        <authorList>
            <person name="Harting R."/>
            <person name="Starke J."/>
            <person name="Kusch H."/>
            <person name="Poggeler S."/>
            <person name="Maurus I."/>
            <person name="Schluter R."/>
            <person name="Landesfeind M."/>
            <person name="Bulla I."/>
            <person name="Nowrousian M."/>
            <person name="de Jonge R."/>
            <person name="Stahlhut G."/>
            <person name="Hoff K.J."/>
            <person name="Asshauer K.P."/>
            <person name="Thurmer A."/>
            <person name="Stanke M."/>
            <person name="Daniel R."/>
            <person name="Morgenstern B."/>
            <person name="Thomma B.P.H.J."/>
            <person name="Kronstad J.W."/>
            <person name="Braus-Stromeyer S.A."/>
            <person name="Braus G.H."/>
        </authorList>
    </citation>
    <scope>NUCLEOTIDE SEQUENCE</scope>
    <source>
        <strain evidence="2">Vl32</strain>
    </source>
</reference>
<dbReference type="EMBL" id="JAEMWZ010000574">
    <property type="protein sequence ID" value="KAG7110892.1"/>
    <property type="molecule type" value="Genomic_DNA"/>
</dbReference>
<dbReference type="Proteomes" id="UP000689129">
    <property type="component" value="Unassembled WGS sequence"/>
</dbReference>
<dbReference type="OrthoDB" id="5401902at2759"/>
<feature type="compositionally biased region" description="Basic and acidic residues" evidence="1">
    <location>
        <begin position="382"/>
        <end position="392"/>
    </location>
</feature>
<organism evidence="2 3">
    <name type="scientific">Verticillium longisporum</name>
    <name type="common">Verticillium dahliae var. longisporum</name>
    <dbReference type="NCBI Taxonomy" id="100787"/>
    <lineage>
        <taxon>Eukaryota</taxon>
        <taxon>Fungi</taxon>
        <taxon>Dikarya</taxon>
        <taxon>Ascomycota</taxon>
        <taxon>Pezizomycotina</taxon>
        <taxon>Sordariomycetes</taxon>
        <taxon>Hypocreomycetidae</taxon>
        <taxon>Glomerellales</taxon>
        <taxon>Plectosphaerellaceae</taxon>
        <taxon>Verticillium</taxon>
    </lineage>
</organism>
<sequence>MANLYKRHQLMGMRPITPRPRPFERDLVNSLVQNGLVDIVRLRRLPILAQPAGGERHSKNGSQWTNAYETSSNFPNGFESMTHSSKNGSDKRFPINRNRNGTVHRSSHAEASVGSEEPIRQQLDGQDHEWKLEHRPIPDPRPIPAPVDTDSQSNEGFKRFYKAVVSPTHMPVAPASMVSQGTNKNGDTKTDKGSAKPEKSTPAASAVVPGPNPSPFYAASAQPFMPGMPLSMPMPMMTPHSGIPAFSTGAMAPMMPQMPFTPVFGPMQWQGGQLPHHVPMPMQVPMPMNMSMAPLHAPSAPAPSSIVMSEVTRKHIENFRAQLKWIDNQLQYNKHQLKTFKNNLKSQLEYEAKQRGQVSSKDTSVSREMSKSTSAVSETANEADHKDTILGKREHRAKTAGFKPKPTQSMFSTDDSDKAETSVSVKDLASGTSNPSYGPMKKRSGLPITAALAPPFQPRSHTNMVVDHKPRRESLAEPERSDHAAAKKNPQIPMSTPSQTSMETTKLNNGLGLPYLQGKLRPGVSQRDAKDEDYIYHRQLTDDEKGLPKYDGKDFYPPSPTKENSFADLATSYKSQPSMDGRAGDYQNSAGIEQKMAQISVSGFEDNSSVSSTNPNDNKNKRDTKSDNSQSTQSDDAEESREKILFKGRQNMTRNRHSGAMTFVKKPTSGACALPGAMSSTTAHGLLPHYAGSAAASLSPSAGNSSPSSSAMRASGLKTAEGGWQELGSKGASKEAKDENKPLHDEA</sequence>
<feature type="region of interest" description="Disordered" evidence="1">
    <location>
        <begin position="694"/>
        <end position="747"/>
    </location>
</feature>
<feature type="compositionally biased region" description="Polar residues" evidence="1">
    <location>
        <begin position="492"/>
        <end position="508"/>
    </location>
</feature>
<proteinExistence type="predicted"/>
<gene>
    <name evidence="2" type="ORF">HYQ45_017418</name>
</gene>
<evidence type="ECO:0000256" key="1">
    <source>
        <dbReference type="SAM" id="MobiDB-lite"/>
    </source>
</evidence>
<dbReference type="AlphaFoldDB" id="A0A8I2Z2J3"/>
<evidence type="ECO:0000313" key="2">
    <source>
        <dbReference type="EMBL" id="KAG7110892.1"/>
    </source>
</evidence>